<dbReference type="EC" id="6.1.1.-" evidence="7"/>
<dbReference type="GO" id="GO:0006400">
    <property type="term" value="P:tRNA modification"/>
    <property type="evidence" value="ECO:0007669"/>
    <property type="project" value="InterPro"/>
</dbReference>
<evidence type="ECO:0000256" key="5">
    <source>
        <dbReference type="ARBA" id="ARBA00022840"/>
    </source>
</evidence>
<dbReference type="Proteomes" id="UP000243900">
    <property type="component" value="Unassembled WGS sequence"/>
</dbReference>
<accession>A0A2P6AVB1</accession>
<dbReference type="GO" id="GO:0005829">
    <property type="term" value="C:cytosol"/>
    <property type="evidence" value="ECO:0007669"/>
    <property type="project" value="TreeGrafter"/>
</dbReference>
<dbReference type="PANTHER" id="PTHR43311:SF1">
    <property type="entry name" value="GLUTAMYL-Q TRNA(ASP) SYNTHETASE"/>
    <property type="match status" value="1"/>
</dbReference>
<comment type="similarity">
    <text evidence="7">Belongs to the class-I aminoacyl-tRNA synthetase family. GluQ subfamily.</text>
</comment>
<dbReference type="AlphaFoldDB" id="A0A2P6AVB1"/>
<sequence length="294" mass="32082">MPSAPVIGRFAPSPTGPLHLGSLIAALGSLADARSQGGRWLLRIEDIDPPREQPGAADSILRSLERHALHWDGPVQYQHDHAERYEDALARLRRSGDIYACICSRAALARAGVPDCLGGCRATTHAARGMPPAGAWRLRHGGAVHYRDRLRGELSEDLGVTCGDFVLKRRDGLYAYQLAVVVDDAASGITDVVRGADLLDNTARQCWLMQRLGLPRPRYLHLPLIVGADGQKLSKQNHAPALRDDEAARNLWQALDFLRQSPPPELARSSPATIVDWAVGHWRPDAIPLADMPA</sequence>
<evidence type="ECO:0000256" key="7">
    <source>
        <dbReference type="HAMAP-Rule" id="MF_01428"/>
    </source>
</evidence>
<comment type="caution">
    <text evidence="10">The sequence shown here is derived from an EMBL/GenBank/DDBJ whole genome shotgun (WGS) entry which is preliminary data.</text>
</comment>
<dbReference type="InterPro" id="IPR049940">
    <property type="entry name" value="GluQ/Sye"/>
</dbReference>
<evidence type="ECO:0000256" key="2">
    <source>
        <dbReference type="ARBA" id="ARBA00022723"/>
    </source>
</evidence>
<feature type="domain" description="Glutamyl/glutaminyl-tRNA synthetase class Ib catalytic" evidence="9">
    <location>
        <begin position="144"/>
        <end position="239"/>
    </location>
</feature>
<dbReference type="NCBIfam" id="TIGR03838">
    <property type="entry name" value="queuosine_YadB"/>
    <property type="match status" value="1"/>
</dbReference>
<protein>
    <recommendedName>
        <fullName evidence="7">Glutamyl-Q tRNA(Asp) synthetase</fullName>
        <shortName evidence="7">Glu-Q-RSs</shortName>
        <ecNumber evidence="7">6.1.1.-</ecNumber>
    </recommendedName>
</protein>
<keyword evidence="4" id="KW-0862">Zinc</keyword>
<evidence type="ECO:0000313" key="10">
    <source>
        <dbReference type="EMBL" id="PQA52098.1"/>
    </source>
</evidence>
<proteinExistence type="inferred from homology"/>
<dbReference type="InterPro" id="IPR022380">
    <property type="entry name" value="Glu-Q_tRNA(Asp)_Synthase"/>
</dbReference>
<evidence type="ECO:0000256" key="6">
    <source>
        <dbReference type="ARBA" id="ARBA00023146"/>
    </source>
</evidence>
<dbReference type="RefSeq" id="WP_105190963.1">
    <property type="nucleotide sequence ID" value="NZ_PTQZ01000006.1"/>
</dbReference>
<organism evidence="10 11">
    <name type="scientific">Amnimonas aquatica</name>
    <dbReference type="NCBI Taxonomy" id="2094561"/>
    <lineage>
        <taxon>Bacteria</taxon>
        <taxon>Pseudomonadati</taxon>
        <taxon>Pseudomonadota</taxon>
        <taxon>Gammaproteobacteria</taxon>
        <taxon>Moraxellales</taxon>
        <taxon>Moraxellaceae</taxon>
        <taxon>Amnimonas</taxon>
    </lineage>
</organism>
<feature type="binding site" evidence="7">
    <location>
        <position position="45"/>
    </location>
    <ligand>
        <name>L-glutamate</name>
        <dbReference type="ChEBI" id="CHEBI:29985"/>
    </ligand>
</feature>
<keyword evidence="11" id="KW-1185">Reference proteome</keyword>
<dbReference type="InterPro" id="IPR000924">
    <property type="entry name" value="Glu/Gln-tRNA-synth"/>
</dbReference>
<evidence type="ECO:0000259" key="9">
    <source>
        <dbReference type="Pfam" id="PF00749"/>
    </source>
</evidence>
<keyword evidence="2" id="KW-0479">Metal-binding</keyword>
<dbReference type="NCBIfam" id="NF004314">
    <property type="entry name" value="PRK05710.1-3"/>
    <property type="match status" value="1"/>
</dbReference>
<keyword evidence="1 7" id="KW-0436">Ligase</keyword>
<dbReference type="HAMAP" id="MF_01428">
    <property type="entry name" value="Glu_Q_tRNA_synth"/>
    <property type="match status" value="1"/>
</dbReference>
<comment type="caution">
    <text evidence="7">Lacks conserved residue(s) required for the propagation of feature annotation.</text>
</comment>
<keyword evidence="8" id="KW-0648">Protein biosynthesis</keyword>
<gene>
    <name evidence="7" type="primary">gluQ</name>
    <name evidence="10" type="ORF">C5O18_00670</name>
</gene>
<evidence type="ECO:0000313" key="11">
    <source>
        <dbReference type="Proteomes" id="UP000243900"/>
    </source>
</evidence>
<dbReference type="InterPro" id="IPR020058">
    <property type="entry name" value="Glu/Gln-tRNA-synth_Ib_cat-dom"/>
</dbReference>
<dbReference type="InterPro" id="IPR014729">
    <property type="entry name" value="Rossmann-like_a/b/a_fold"/>
</dbReference>
<dbReference type="FunFam" id="3.40.50.620:FF:000093">
    <property type="entry name" value="Glutamyl-Q tRNA(Asp) synthetase"/>
    <property type="match status" value="1"/>
</dbReference>
<feature type="domain" description="Glutamyl/glutaminyl-tRNA synthetase class Ib catalytic" evidence="9">
    <location>
        <begin position="6"/>
        <end position="108"/>
    </location>
</feature>
<evidence type="ECO:0000256" key="4">
    <source>
        <dbReference type="ARBA" id="ARBA00022833"/>
    </source>
</evidence>
<dbReference type="SUPFAM" id="SSF52374">
    <property type="entry name" value="Nucleotidylyl transferase"/>
    <property type="match status" value="1"/>
</dbReference>
<reference evidence="11" key="1">
    <citation type="submission" date="2018-02" db="EMBL/GenBank/DDBJ databases">
        <title>Genome sequencing of Solimonas sp. HR-BB.</title>
        <authorList>
            <person name="Lee Y."/>
            <person name="Jeon C.O."/>
        </authorList>
    </citation>
    <scope>NUCLEOTIDE SEQUENCE [LARGE SCALE GENOMIC DNA]</scope>
    <source>
        <strain evidence="11">HR-E</strain>
    </source>
</reference>
<evidence type="ECO:0000256" key="3">
    <source>
        <dbReference type="ARBA" id="ARBA00022741"/>
    </source>
</evidence>
<keyword evidence="6 7" id="KW-0030">Aminoacyl-tRNA synthetase</keyword>
<feature type="binding site" evidence="7">
    <location>
        <position position="194"/>
    </location>
    <ligand>
        <name>L-glutamate</name>
        <dbReference type="ChEBI" id="CHEBI:29985"/>
    </ligand>
</feature>
<feature type="binding site" evidence="7">
    <location>
        <position position="176"/>
    </location>
    <ligand>
        <name>L-glutamate</name>
        <dbReference type="ChEBI" id="CHEBI:29985"/>
    </ligand>
</feature>
<dbReference type="GO" id="GO:0004818">
    <property type="term" value="F:glutamate-tRNA ligase activity"/>
    <property type="evidence" value="ECO:0007669"/>
    <property type="project" value="TreeGrafter"/>
</dbReference>
<feature type="binding site" evidence="7">
    <location>
        <begin position="9"/>
        <end position="13"/>
    </location>
    <ligand>
        <name>L-glutamate</name>
        <dbReference type="ChEBI" id="CHEBI:29985"/>
    </ligand>
</feature>
<dbReference type="EMBL" id="PTQZ01000006">
    <property type="protein sequence ID" value="PQA52098.1"/>
    <property type="molecule type" value="Genomic_DNA"/>
</dbReference>
<evidence type="ECO:0000256" key="1">
    <source>
        <dbReference type="ARBA" id="ARBA00022598"/>
    </source>
</evidence>
<evidence type="ECO:0000256" key="8">
    <source>
        <dbReference type="RuleBase" id="RU363037"/>
    </source>
</evidence>
<dbReference type="PRINTS" id="PR00987">
    <property type="entry name" value="TRNASYNTHGLU"/>
</dbReference>
<feature type="binding site" evidence="7">
    <location>
        <position position="235"/>
    </location>
    <ligand>
        <name>ATP</name>
        <dbReference type="ChEBI" id="CHEBI:30616"/>
    </ligand>
</feature>
<dbReference type="Gene3D" id="3.40.50.620">
    <property type="entry name" value="HUPs"/>
    <property type="match status" value="1"/>
</dbReference>
<dbReference type="OrthoDB" id="9807503at2"/>
<keyword evidence="5 7" id="KW-0067">ATP-binding</keyword>
<dbReference type="GO" id="GO:0006424">
    <property type="term" value="P:glutamyl-tRNA aminoacylation"/>
    <property type="evidence" value="ECO:0007669"/>
    <property type="project" value="InterPro"/>
</dbReference>
<comment type="function">
    <text evidence="7">Catalyzes the tRNA-independent activation of glutamate in presence of ATP and the subsequent transfer of glutamate onto a tRNA(Asp). Glutamate is transferred on the 2-amino-5-(4,5-dihydroxy-2-cyclopenten-1-yl) moiety of the queuosine in the wobble position of the QUC anticodon.</text>
</comment>
<dbReference type="GO" id="GO:0008270">
    <property type="term" value="F:zinc ion binding"/>
    <property type="evidence" value="ECO:0007669"/>
    <property type="project" value="InterPro"/>
</dbReference>
<dbReference type="PANTHER" id="PTHR43311">
    <property type="entry name" value="GLUTAMATE--TRNA LIGASE"/>
    <property type="match status" value="1"/>
</dbReference>
<feature type="short sequence motif" description="'KMSKS' region" evidence="7">
    <location>
        <begin position="232"/>
        <end position="236"/>
    </location>
</feature>
<dbReference type="Pfam" id="PF00749">
    <property type="entry name" value="tRNA-synt_1c"/>
    <property type="match status" value="2"/>
</dbReference>
<feature type="short sequence motif" description="'HIGH' region" evidence="7">
    <location>
        <begin position="12"/>
        <end position="22"/>
    </location>
</feature>
<dbReference type="GO" id="GO:0005524">
    <property type="term" value="F:ATP binding"/>
    <property type="evidence" value="ECO:0007669"/>
    <property type="project" value="UniProtKB-KW"/>
</dbReference>
<name>A0A2P6AVB1_9GAMM</name>
<keyword evidence="3 7" id="KW-0547">Nucleotide-binding</keyword>